<organism evidence="1 2">
    <name type="scientific">Cucumis melo var. makuwa</name>
    <name type="common">Oriental melon</name>
    <dbReference type="NCBI Taxonomy" id="1194695"/>
    <lineage>
        <taxon>Eukaryota</taxon>
        <taxon>Viridiplantae</taxon>
        <taxon>Streptophyta</taxon>
        <taxon>Embryophyta</taxon>
        <taxon>Tracheophyta</taxon>
        <taxon>Spermatophyta</taxon>
        <taxon>Magnoliopsida</taxon>
        <taxon>eudicotyledons</taxon>
        <taxon>Gunneridae</taxon>
        <taxon>Pentapetalae</taxon>
        <taxon>rosids</taxon>
        <taxon>fabids</taxon>
        <taxon>Cucurbitales</taxon>
        <taxon>Cucurbitaceae</taxon>
        <taxon>Benincaseae</taxon>
        <taxon>Cucumis</taxon>
    </lineage>
</organism>
<dbReference type="AlphaFoldDB" id="A0A5A7UED8"/>
<protein>
    <submittedName>
        <fullName evidence="1">Uncharacterized protein</fullName>
    </submittedName>
</protein>
<gene>
    <name evidence="1" type="ORF">E6C27_scaffold131G00910</name>
</gene>
<dbReference type="Proteomes" id="UP000321393">
    <property type="component" value="Unassembled WGS sequence"/>
</dbReference>
<dbReference type="EMBL" id="SSTE01008862">
    <property type="protein sequence ID" value="KAA0054162.1"/>
    <property type="molecule type" value="Genomic_DNA"/>
</dbReference>
<name>A0A5A7UED8_CUCMM</name>
<accession>A0A5A7UED8</accession>
<evidence type="ECO:0000313" key="2">
    <source>
        <dbReference type="Proteomes" id="UP000321393"/>
    </source>
</evidence>
<reference evidence="1 2" key="1">
    <citation type="submission" date="2019-08" db="EMBL/GenBank/DDBJ databases">
        <title>Draft genome sequences of two oriental melons (Cucumis melo L. var makuwa).</title>
        <authorList>
            <person name="Kwon S.-Y."/>
        </authorList>
    </citation>
    <scope>NUCLEOTIDE SEQUENCE [LARGE SCALE GENOMIC DNA]</scope>
    <source>
        <strain evidence="2">cv. SW 3</strain>
        <tissue evidence="1">Leaf</tissue>
    </source>
</reference>
<evidence type="ECO:0000313" key="1">
    <source>
        <dbReference type="EMBL" id="KAA0054162.1"/>
    </source>
</evidence>
<proteinExistence type="predicted"/>
<sequence>MWDDLISVIEVVTLTSQDGLTKDFLSAEAQEVCISLINSLKRPTLQNYLCKMGGSPWSRDGGSPSRSLLDSCNLLIEETVSNYTHHGWAGFILHEQWRKIKVAVKAWHLPMQTKLKEKEKLLLSELEICDATADSIGLNEEECIFRSALQAELLSIYHLEECNLI</sequence>
<comment type="caution">
    <text evidence="1">The sequence shown here is derived from an EMBL/GenBank/DDBJ whole genome shotgun (WGS) entry which is preliminary data.</text>
</comment>